<dbReference type="Pfam" id="PF00343">
    <property type="entry name" value="Phosphorylase"/>
    <property type="match status" value="1"/>
</dbReference>
<dbReference type="Gene3D" id="3.40.50.2000">
    <property type="entry name" value="Glycogen Phosphorylase B"/>
    <property type="match status" value="2"/>
</dbReference>
<dbReference type="InterPro" id="IPR011834">
    <property type="entry name" value="Agluc_phsphrylas"/>
</dbReference>
<dbReference type="InterPro" id="IPR000811">
    <property type="entry name" value="Glyco_trans_35"/>
</dbReference>
<name>A0ABQ3IAI7_9BACT</name>
<dbReference type="SUPFAM" id="SSF53756">
    <property type="entry name" value="UDP-Glycosyltransferase/glycogen phosphorylase"/>
    <property type="match status" value="1"/>
</dbReference>
<dbReference type="PANTHER" id="PTHR42655:SF1">
    <property type="entry name" value="GLYCOGEN PHOSPHORYLASE"/>
    <property type="match status" value="1"/>
</dbReference>
<evidence type="ECO:0000313" key="3">
    <source>
        <dbReference type="Proteomes" id="UP000658258"/>
    </source>
</evidence>
<protein>
    <recommendedName>
        <fullName evidence="4">Alpha-glucan family phosphorylase</fullName>
    </recommendedName>
</protein>
<comment type="similarity">
    <text evidence="1">Belongs to the glycogen phosphorylase family.</text>
</comment>
<reference evidence="3" key="1">
    <citation type="journal article" date="2019" name="Int. J. Syst. Evol. Microbiol.">
        <title>The Global Catalogue of Microorganisms (GCM) 10K type strain sequencing project: providing services to taxonomists for standard genome sequencing and annotation.</title>
        <authorList>
            <consortium name="The Broad Institute Genomics Platform"/>
            <consortium name="The Broad Institute Genome Sequencing Center for Infectious Disease"/>
            <person name="Wu L."/>
            <person name="Ma J."/>
        </authorList>
    </citation>
    <scope>NUCLEOTIDE SEQUENCE [LARGE SCALE GENOMIC DNA]</scope>
    <source>
        <strain evidence="3">CGMCC 1.15111</strain>
    </source>
</reference>
<dbReference type="PANTHER" id="PTHR42655">
    <property type="entry name" value="GLYCOGEN PHOSPHORYLASE"/>
    <property type="match status" value="1"/>
</dbReference>
<dbReference type="Proteomes" id="UP000658258">
    <property type="component" value="Unassembled WGS sequence"/>
</dbReference>
<sequence>MNFKLKHPYKFGKGYEKPVAYFSMEFAIDQPLKIYSGGLGFLAGSHMRSAYDLKQNMVGIGILWKYGYYDQVRKHNNELDVLWQERHYNFLQELDFDIEITVDNHPVKVKVYYLAPEVFGTAPLFLLSTDHPQNDHLAHTITHKLYDNNIATRIAQYILLGVGGAKLLEKLGHEVELYHFNEAHALPAAFRLLEKLGSVEKVREKLVFTTHTPVKAGNEINDPNFLHKLGFFNGFSIGEIDGLIGLDEGMFNHTLAALRLSKIANAVSKKHQEVSSAMWGGYTNICDIIPITNAQNKTYWTDKELEKAYEKRSVKKFTSRKRTLKSELFQLVADQTGKIFDPNILTIVWARRFAGYKRADLIARDVARFEALLNNKNYPVQMIWAGKPYPLDHSAVSTFNWLVHFTRKYHNATILTGYELSLSAMMKKGSDVWLNNPRIPLEASGTSGMTAAMNGSLNFSTNDGWILEFGEHGKNAFVIPEADTTAPEGEQDQWDADHMMHILEEEIVPMYYKNHEQWVEMNFQSMADVNKYFRASRMADEYYRKLYNHH</sequence>
<evidence type="ECO:0008006" key="4">
    <source>
        <dbReference type="Google" id="ProtNLM"/>
    </source>
</evidence>
<dbReference type="InterPro" id="IPR052182">
    <property type="entry name" value="Glycogen/Maltodextrin_Phosph"/>
</dbReference>
<proteinExistence type="inferred from homology"/>
<gene>
    <name evidence="2" type="ORF">GCM10011340_36140</name>
</gene>
<dbReference type="EMBL" id="BNAG01000007">
    <property type="protein sequence ID" value="GHE76046.1"/>
    <property type="molecule type" value="Genomic_DNA"/>
</dbReference>
<organism evidence="2 3">
    <name type="scientific">Roseivirga thermotolerans</name>
    <dbReference type="NCBI Taxonomy" id="1758176"/>
    <lineage>
        <taxon>Bacteria</taxon>
        <taxon>Pseudomonadati</taxon>
        <taxon>Bacteroidota</taxon>
        <taxon>Cytophagia</taxon>
        <taxon>Cytophagales</taxon>
        <taxon>Roseivirgaceae</taxon>
        <taxon>Roseivirga</taxon>
    </lineage>
</organism>
<dbReference type="NCBIfam" id="TIGR02094">
    <property type="entry name" value="more_P_ylases"/>
    <property type="match status" value="2"/>
</dbReference>
<evidence type="ECO:0000313" key="2">
    <source>
        <dbReference type="EMBL" id="GHE76046.1"/>
    </source>
</evidence>
<comment type="caution">
    <text evidence="2">The sequence shown here is derived from an EMBL/GenBank/DDBJ whole genome shotgun (WGS) entry which is preliminary data.</text>
</comment>
<keyword evidence="3" id="KW-1185">Reference proteome</keyword>
<accession>A0ABQ3IAI7</accession>
<dbReference type="RefSeq" id="WP_189631724.1">
    <property type="nucleotide sequence ID" value="NZ_BNAG01000007.1"/>
</dbReference>
<evidence type="ECO:0000256" key="1">
    <source>
        <dbReference type="ARBA" id="ARBA00006047"/>
    </source>
</evidence>